<evidence type="ECO:0000313" key="8">
    <source>
        <dbReference type="Proteomes" id="UP000639643"/>
    </source>
</evidence>
<keyword evidence="6" id="KW-1133">Transmembrane helix</keyword>
<evidence type="ECO:0000256" key="3">
    <source>
        <dbReference type="ARBA" id="ARBA00023140"/>
    </source>
</evidence>
<sequence>MRSQTWSQLVRFCTDASTSGLVTDCLRVIIEADGIERLLRLMQAVLQTISSFRYPFLATLHLVLLVFQPTCISQNANIQNCNIDAASLYLVLFGLRDRLNLARRFFRLFRFLDAFSTVYVDLGSAKRPENALLRFVSYIDLLARTFNGMYLLTEALTLIDALQVDGLALLGKAKERVLKIEAMRFWFVALVSGICATLLRLYGTLRQDFPAGNAPSSTEMAPQKSPNTTRESVELSDGSRNASGGPPSGKQGPRSFEAGKLLRRLAALIFDVFIPGSVLGLVPAKSGIVGLAMICSSILTALDVWDRCGREVKAAR</sequence>
<reference evidence="7" key="1">
    <citation type="journal article" date="2020" name="Phytopathology">
        <title>Genome Sequence Resources of Colletotrichum truncatum, C. plurivorum, C. musicola, and C. sojae: Four Species Pathogenic to Soybean (Glycine max).</title>
        <authorList>
            <person name="Rogerio F."/>
            <person name="Boufleur T.R."/>
            <person name="Ciampi-Guillardi M."/>
            <person name="Sukno S.A."/>
            <person name="Thon M.R."/>
            <person name="Massola Junior N.S."/>
            <person name="Baroncelli R."/>
        </authorList>
    </citation>
    <scope>NUCLEOTIDE SEQUENCE</scope>
    <source>
        <strain evidence="7">LFN0074</strain>
    </source>
</reference>
<name>A0A8H6ISB4_9PEZI</name>
<comment type="subcellular location">
    <subcellularLocation>
        <location evidence="4">Peroxisome membrane</location>
    </subcellularLocation>
</comment>
<evidence type="ECO:0000256" key="6">
    <source>
        <dbReference type="SAM" id="Phobius"/>
    </source>
</evidence>
<dbReference type="Proteomes" id="UP000639643">
    <property type="component" value="Unassembled WGS sequence"/>
</dbReference>
<evidence type="ECO:0000313" key="7">
    <source>
        <dbReference type="EMBL" id="KAF6794277.1"/>
    </source>
</evidence>
<evidence type="ECO:0000256" key="2">
    <source>
        <dbReference type="ARBA" id="ARBA00023136"/>
    </source>
</evidence>
<feature type="compositionally biased region" description="Polar residues" evidence="5">
    <location>
        <begin position="214"/>
        <end position="230"/>
    </location>
</feature>
<protein>
    <submittedName>
        <fullName evidence="7">AoPex11B</fullName>
    </submittedName>
</protein>
<evidence type="ECO:0000256" key="5">
    <source>
        <dbReference type="SAM" id="MobiDB-lite"/>
    </source>
</evidence>
<gene>
    <name evidence="7" type="ORF">CMUS01_16014</name>
</gene>
<comment type="caution">
    <text evidence="7">The sequence shown here is derived from an EMBL/GenBank/DDBJ whole genome shotgun (WGS) entry which is preliminary data.</text>
</comment>
<dbReference type="InterPro" id="IPR008733">
    <property type="entry name" value="PEX11"/>
</dbReference>
<dbReference type="Pfam" id="PF05648">
    <property type="entry name" value="PEX11"/>
    <property type="match status" value="1"/>
</dbReference>
<keyword evidence="6" id="KW-0812">Transmembrane</keyword>
<keyword evidence="8" id="KW-1185">Reference proteome</keyword>
<feature type="transmembrane region" description="Helical" evidence="6">
    <location>
        <begin position="183"/>
        <end position="202"/>
    </location>
</feature>
<dbReference type="OrthoDB" id="3636394at2759"/>
<dbReference type="GO" id="GO:0005778">
    <property type="term" value="C:peroxisomal membrane"/>
    <property type="evidence" value="ECO:0007669"/>
    <property type="project" value="UniProtKB-SubCell"/>
</dbReference>
<dbReference type="PANTHER" id="PTHR12652:SF23">
    <property type="entry name" value="MICROBODY (PEROXISOME) PROLIFERATION PROTEIN PEROXIN 11B (EUROFUNG)"/>
    <property type="match status" value="1"/>
</dbReference>
<keyword evidence="3" id="KW-0576">Peroxisome</keyword>
<dbReference type="EMBL" id="WIGM01001554">
    <property type="protein sequence ID" value="KAF6794277.1"/>
    <property type="molecule type" value="Genomic_DNA"/>
</dbReference>
<keyword evidence="1" id="KW-0962">Peroxisome biogenesis</keyword>
<dbReference type="AlphaFoldDB" id="A0A8H6ISB4"/>
<organism evidence="7 8">
    <name type="scientific">Colletotrichum musicola</name>
    <dbReference type="NCBI Taxonomy" id="2175873"/>
    <lineage>
        <taxon>Eukaryota</taxon>
        <taxon>Fungi</taxon>
        <taxon>Dikarya</taxon>
        <taxon>Ascomycota</taxon>
        <taxon>Pezizomycotina</taxon>
        <taxon>Sordariomycetes</taxon>
        <taxon>Hypocreomycetidae</taxon>
        <taxon>Glomerellales</taxon>
        <taxon>Glomerellaceae</taxon>
        <taxon>Colletotrichum</taxon>
        <taxon>Colletotrichum orchidearum species complex</taxon>
    </lineage>
</organism>
<proteinExistence type="predicted"/>
<dbReference type="PANTHER" id="PTHR12652">
    <property type="entry name" value="PEROXISOMAL BIOGENESIS FACTOR 11"/>
    <property type="match status" value="1"/>
</dbReference>
<evidence type="ECO:0000256" key="4">
    <source>
        <dbReference type="ARBA" id="ARBA00046271"/>
    </source>
</evidence>
<feature type="region of interest" description="Disordered" evidence="5">
    <location>
        <begin position="213"/>
        <end position="253"/>
    </location>
</feature>
<keyword evidence="2 6" id="KW-0472">Membrane</keyword>
<dbReference type="GO" id="GO:0016559">
    <property type="term" value="P:peroxisome fission"/>
    <property type="evidence" value="ECO:0007669"/>
    <property type="project" value="InterPro"/>
</dbReference>
<evidence type="ECO:0000256" key="1">
    <source>
        <dbReference type="ARBA" id="ARBA00022593"/>
    </source>
</evidence>
<accession>A0A8H6ISB4</accession>